<evidence type="ECO:0000313" key="3">
    <source>
        <dbReference type="EMBL" id="BAI95841.1"/>
    </source>
</evidence>
<organism evidence="3 4">
    <name type="scientific">Sphingobium indicum (strain DSM 16413 / CCM 7287 / MTCC 6362 / UT26 / NBRC 101211 / UT26S)</name>
    <name type="common">Sphingobium japonicum</name>
    <dbReference type="NCBI Taxonomy" id="452662"/>
    <lineage>
        <taxon>Bacteria</taxon>
        <taxon>Pseudomonadati</taxon>
        <taxon>Pseudomonadota</taxon>
        <taxon>Alphaproteobacteria</taxon>
        <taxon>Sphingomonadales</taxon>
        <taxon>Sphingomonadaceae</taxon>
        <taxon>Sphingobium</taxon>
    </lineage>
</organism>
<evidence type="ECO:0000313" key="4">
    <source>
        <dbReference type="Proteomes" id="UP000007753"/>
    </source>
</evidence>
<sequence length="417" mass="46516">MFELRLPMIDDAHPEWRQKGWGKTMTEVWTRFAFDDQGHERKFKNFDTFDQWIVQESLKWNWLRSAGGPYGNVGEQMASAFGTLRQQAANTRANGGTLTDMIPTVESHYSDRGWLRHSEGILANKINQVRERYGDSAAAFVFGFHKGQVGLNSASDPAHIAAIVTFSMPDIAAPSEIAARLQRERANYRAAISASLERLDEADSVTSDRTRKRTLRAIKFFTKELRRSRAINDTLHRALSSAMNDAIASIRGVEEGYRTAMGLQAPVEYWRTKAAGHQIAERVAFNRLLWFFPIAFLVFAISFAGAAALLLQSDSVHQTVYIIVAAGLAALAALIFWIGRLLTKLYLSQQHLRHDAEERAVMTTTYLALTHESAATEEDKKIILAALFRPTVDGLVKDEGPSDLTLAGMLSKVGVGR</sequence>
<dbReference type="STRING" id="452662.SJA_C1-10070"/>
<proteinExistence type="predicted"/>
<name>D4YZQ9_SPHIU</name>
<dbReference type="InterPro" id="IPR046159">
    <property type="entry name" value="DUF6161"/>
</dbReference>
<dbReference type="EMBL" id="AP010803">
    <property type="protein sequence ID" value="BAI95841.1"/>
    <property type="molecule type" value="Genomic_DNA"/>
</dbReference>
<evidence type="ECO:0000256" key="1">
    <source>
        <dbReference type="SAM" id="Phobius"/>
    </source>
</evidence>
<evidence type="ECO:0000259" key="2">
    <source>
        <dbReference type="Pfam" id="PF19658"/>
    </source>
</evidence>
<gene>
    <name evidence="3" type="ordered locus">SJA_C1-10070</name>
</gene>
<protein>
    <recommendedName>
        <fullName evidence="2">DUF6161 domain-containing protein</fullName>
    </recommendedName>
</protein>
<dbReference type="eggNOG" id="ENOG503328Q">
    <property type="taxonomic scope" value="Bacteria"/>
</dbReference>
<dbReference type="KEGG" id="sjp:SJA_C1-10070"/>
<feature type="transmembrane region" description="Helical" evidence="1">
    <location>
        <begin position="288"/>
        <end position="309"/>
    </location>
</feature>
<dbReference type="AlphaFoldDB" id="D4YZQ9"/>
<feature type="transmembrane region" description="Helical" evidence="1">
    <location>
        <begin position="321"/>
        <end position="343"/>
    </location>
</feature>
<keyword evidence="1" id="KW-0812">Transmembrane</keyword>
<keyword evidence="1" id="KW-0472">Membrane</keyword>
<dbReference type="Proteomes" id="UP000007753">
    <property type="component" value="Chromosome 1"/>
</dbReference>
<keyword evidence="1" id="KW-1133">Transmembrane helix</keyword>
<accession>D4YZQ9</accession>
<dbReference type="Pfam" id="PF19658">
    <property type="entry name" value="DUF6161"/>
    <property type="match status" value="1"/>
</dbReference>
<reference evidence="3 4" key="1">
    <citation type="journal article" date="2010" name="J. Bacteriol.">
        <title>Complete genome sequence of the representative gamma-hexachlorocyclohexane-degrading bacterium Sphingobium japonicum UT26.</title>
        <authorList>
            <person name="Nagata Y."/>
            <person name="Ohtsubo Y."/>
            <person name="Endo R."/>
            <person name="Ichikawa N."/>
            <person name="Ankai A."/>
            <person name="Oguchi A."/>
            <person name="Fukui S."/>
            <person name="Fujita N."/>
            <person name="Tsuda M."/>
        </authorList>
    </citation>
    <scope>NUCLEOTIDE SEQUENCE [LARGE SCALE GENOMIC DNA]</scope>
    <source>
        <strain evidence="4">DSM 16413 / CCM 7287 / MTCC 6362 / UT26 / NBRC 101211 / UT26S</strain>
    </source>
</reference>
<dbReference type="HOGENOM" id="CLU_675927_0_0_5"/>
<feature type="domain" description="DUF6161" evidence="2">
    <location>
        <begin position="239"/>
        <end position="399"/>
    </location>
</feature>
<keyword evidence="4" id="KW-1185">Reference proteome</keyword>